<dbReference type="PROSITE" id="PS50106">
    <property type="entry name" value="PDZ"/>
    <property type="match status" value="1"/>
</dbReference>
<dbReference type="SMART" id="SM00228">
    <property type="entry name" value="PDZ"/>
    <property type="match status" value="1"/>
</dbReference>
<dbReference type="SUPFAM" id="SSF50494">
    <property type="entry name" value="Trypsin-like serine proteases"/>
    <property type="match status" value="1"/>
</dbReference>
<evidence type="ECO:0000313" key="8">
    <source>
        <dbReference type="Proteomes" id="UP000658613"/>
    </source>
</evidence>
<dbReference type="SUPFAM" id="SSF50156">
    <property type="entry name" value="PDZ domain-like"/>
    <property type="match status" value="1"/>
</dbReference>
<comment type="similarity">
    <text evidence="1">Belongs to the peptidase S1C family.</text>
</comment>
<keyword evidence="2 7" id="KW-0645">Protease</keyword>
<dbReference type="FunFam" id="2.40.10.10:FF:000001">
    <property type="entry name" value="Periplasmic serine protease DegS"/>
    <property type="match status" value="1"/>
</dbReference>
<dbReference type="RefSeq" id="WP_196823755.1">
    <property type="nucleotide sequence ID" value="NZ_CP046980.1"/>
</dbReference>
<dbReference type="Proteomes" id="UP000658613">
    <property type="component" value="Unassembled WGS sequence"/>
</dbReference>
<feature type="domain" description="PDZ" evidence="6">
    <location>
        <begin position="327"/>
        <end position="408"/>
    </location>
</feature>
<evidence type="ECO:0000256" key="5">
    <source>
        <dbReference type="SAM" id="MobiDB-lite"/>
    </source>
</evidence>
<dbReference type="Pfam" id="PF13365">
    <property type="entry name" value="Trypsin_2"/>
    <property type="match status" value="1"/>
</dbReference>
<keyword evidence="3 7" id="KW-0378">Hydrolase</keyword>
<dbReference type="InterPro" id="IPR001478">
    <property type="entry name" value="PDZ"/>
</dbReference>
<evidence type="ECO:0000259" key="6">
    <source>
        <dbReference type="PROSITE" id="PS50106"/>
    </source>
</evidence>
<dbReference type="PRINTS" id="PR00834">
    <property type="entry name" value="PROTEASES2C"/>
</dbReference>
<keyword evidence="4" id="KW-0720">Serine protease</keyword>
<dbReference type="AlphaFoldDB" id="A0A931DY53"/>
<dbReference type="PANTHER" id="PTHR43343">
    <property type="entry name" value="PEPTIDASE S12"/>
    <property type="match status" value="1"/>
</dbReference>
<reference evidence="7" key="1">
    <citation type="submission" date="2020-11" db="EMBL/GenBank/DDBJ databases">
        <title>Sequencing the genomes of 1000 actinobacteria strains.</title>
        <authorList>
            <person name="Klenk H.-P."/>
        </authorList>
    </citation>
    <scope>NUCLEOTIDE SEQUENCE</scope>
    <source>
        <strain evidence="7">DSM 45632</strain>
    </source>
</reference>
<dbReference type="EC" id="3.4.21.-" evidence="7"/>
<evidence type="ECO:0000256" key="2">
    <source>
        <dbReference type="ARBA" id="ARBA00022670"/>
    </source>
</evidence>
<dbReference type="PANTHER" id="PTHR43343:SF3">
    <property type="entry name" value="PROTEASE DO-LIKE 8, CHLOROPLASTIC"/>
    <property type="match status" value="1"/>
</dbReference>
<dbReference type="GO" id="GO:0004252">
    <property type="term" value="F:serine-type endopeptidase activity"/>
    <property type="evidence" value="ECO:0007669"/>
    <property type="project" value="InterPro"/>
</dbReference>
<dbReference type="GO" id="GO:0006508">
    <property type="term" value="P:proteolysis"/>
    <property type="evidence" value="ECO:0007669"/>
    <property type="project" value="UniProtKB-KW"/>
</dbReference>
<comment type="caution">
    <text evidence="7">The sequence shown here is derived from an EMBL/GenBank/DDBJ whole genome shotgun (WGS) entry which is preliminary data.</text>
</comment>
<evidence type="ECO:0000256" key="1">
    <source>
        <dbReference type="ARBA" id="ARBA00010541"/>
    </source>
</evidence>
<dbReference type="InterPro" id="IPR043504">
    <property type="entry name" value="Peptidase_S1_PA_chymotrypsin"/>
</dbReference>
<dbReference type="Gene3D" id="2.30.42.10">
    <property type="match status" value="1"/>
</dbReference>
<evidence type="ECO:0000313" key="7">
    <source>
        <dbReference type="EMBL" id="MBG6121129.1"/>
    </source>
</evidence>
<name>A0A931DY53_9CORY</name>
<evidence type="ECO:0000256" key="4">
    <source>
        <dbReference type="ARBA" id="ARBA00022825"/>
    </source>
</evidence>
<dbReference type="Gene3D" id="2.40.10.10">
    <property type="entry name" value="Trypsin-like serine proteases"/>
    <property type="match status" value="2"/>
</dbReference>
<sequence>MSTPYNPNIPGGEPFPYPPADSQQPQVTADLGGEQVYNAAPGVPGNDGFGQQPQVAPYRAPEPKKAGIGVGTAIALSLVAGLVGGAGAGYAVGALNNNAAGTNSVTEALRKDTDSAPAPDGSVEKVATAVLPAVVSITVRGRSGGAEGSGSIISADGFVLTNHHVIAGGADGRAEIEVMLNDGTKHPARYIASDVDTDVGVLQIEGVSNLPTIEFGDSDKLRVGQDVVAIGSPLGFSATVTSGIVSALNRPVRAAQGGGESSLMDGIQTDAAINPGNSGGPLVDMQGRLIGMNSVIASMAQTESEAGSIGLGFAIPANFARRVADQLINEGEARQPMIGVEVDSRQFGDGALIRRVSPDSPAERAGLKEGDRVIKINDRVIESSDALIAATRSCDFGETITLTVIPRGSEEPETVDVTLTSE</sequence>
<protein>
    <submittedName>
        <fullName evidence="7">Serine protease PepD</fullName>
        <ecNumber evidence="7">3.4.21.-</ecNumber>
    </submittedName>
</protein>
<keyword evidence="8" id="KW-1185">Reference proteome</keyword>
<dbReference type="Pfam" id="PF13180">
    <property type="entry name" value="PDZ_2"/>
    <property type="match status" value="1"/>
</dbReference>
<organism evidence="7 8">
    <name type="scientific">Corynebacterium aquatimens</name>
    <dbReference type="NCBI Taxonomy" id="1190508"/>
    <lineage>
        <taxon>Bacteria</taxon>
        <taxon>Bacillati</taxon>
        <taxon>Actinomycetota</taxon>
        <taxon>Actinomycetes</taxon>
        <taxon>Mycobacteriales</taxon>
        <taxon>Corynebacteriaceae</taxon>
        <taxon>Corynebacterium</taxon>
    </lineage>
</organism>
<evidence type="ECO:0000256" key="3">
    <source>
        <dbReference type="ARBA" id="ARBA00022801"/>
    </source>
</evidence>
<gene>
    <name evidence="7" type="ORF">IW254_000098</name>
</gene>
<accession>A0A931DY53</accession>
<proteinExistence type="inferred from homology"/>
<dbReference type="InterPro" id="IPR051201">
    <property type="entry name" value="Chloro_Bact_Ser_Proteases"/>
</dbReference>
<feature type="region of interest" description="Disordered" evidence="5">
    <location>
        <begin position="1"/>
        <end position="60"/>
    </location>
</feature>
<dbReference type="InterPro" id="IPR009003">
    <property type="entry name" value="Peptidase_S1_PA"/>
</dbReference>
<dbReference type="InterPro" id="IPR036034">
    <property type="entry name" value="PDZ_sf"/>
</dbReference>
<dbReference type="EMBL" id="JADOUE010000001">
    <property type="protein sequence ID" value="MBG6121129.1"/>
    <property type="molecule type" value="Genomic_DNA"/>
</dbReference>
<dbReference type="InterPro" id="IPR001940">
    <property type="entry name" value="Peptidase_S1C"/>
</dbReference>